<dbReference type="AlphaFoldDB" id="A0A926EHH1"/>
<comment type="caution">
    <text evidence="2">The sequence shown here is derived from an EMBL/GenBank/DDBJ whole genome shotgun (WGS) entry which is preliminary data.</text>
</comment>
<dbReference type="Pfam" id="PF08486">
    <property type="entry name" value="SpoIID"/>
    <property type="match status" value="1"/>
</dbReference>
<evidence type="ECO:0000259" key="1">
    <source>
        <dbReference type="Pfam" id="PF08486"/>
    </source>
</evidence>
<dbReference type="InterPro" id="IPR013486">
    <property type="entry name" value="SpoIID/LytB"/>
</dbReference>
<proteinExistence type="predicted"/>
<dbReference type="NCBIfam" id="TIGR02669">
    <property type="entry name" value="SpoIID_LytB"/>
    <property type="match status" value="1"/>
</dbReference>
<feature type="domain" description="Sporulation stage II protein D amidase enhancer LytB N-terminal" evidence="1">
    <location>
        <begin position="54"/>
        <end position="132"/>
    </location>
</feature>
<evidence type="ECO:0000313" key="2">
    <source>
        <dbReference type="EMBL" id="MBC8579706.1"/>
    </source>
</evidence>
<gene>
    <name evidence="2" type="ORF">H8718_09205</name>
</gene>
<evidence type="ECO:0000313" key="3">
    <source>
        <dbReference type="Proteomes" id="UP000655830"/>
    </source>
</evidence>
<dbReference type="InterPro" id="IPR013693">
    <property type="entry name" value="SpoIID/LytB_N"/>
</dbReference>
<name>A0A926EHH1_9FIRM</name>
<accession>A0A926EHH1</accession>
<dbReference type="GO" id="GO:0030435">
    <property type="term" value="P:sporulation resulting in formation of a cellular spore"/>
    <property type="evidence" value="ECO:0007669"/>
    <property type="project" value="InterPro"/>
</dbReference>
<organism evidence="2 3">
    <name type="scientific">Zhenhengia yiwuensis</name>
    <dbReference type="NCBI Taxonomy" id="2763666"/>
    <lineage>
        <taxon>Bacteria</taxon>
        <taxon>Bacillati</taxon>
        <taxon>Bacillota</taxon>
        <taxon>Clostridia</taxon>
        <taxon>Lachnospirales</taxon>
        <taxon>Lachnospiraceae</taxon>
        <taxon>Zhenhengia</taxon>
    </lineage>
</organism>
<dbReference type="RefSeq" id="WP_249332660.1">
    <property type="nucleotide sequence ID" value="NZ_JACRSY010000012.1"/>
</dbReference>
<dbReference type="EMBL" id="JACRSY010000012">
    <property type="protein sequence ID" value="MBC8579706.1"/>
    <property type="molecule type" value="Genomic_DNA"/>
</dbReference>
<sequence>MKQLGIWCLIILGMLLAVPMVMVFGGGFYDASLLANVQTMNTDGEDIESKEDEKELISALAKMVSADEQEEVLKAHAVMIRTYRMRRKLGIVSEGELSYMTQEEMKTLWQKDYDKNYKRLEDAVKETSGLVMYCNNELIEPIYHKASAGMTRDAKGIYNMDIPYLKPVVSEDEAVEDIIVTKEEVVSTLQSVYPTLVVQPSFLEQQIQIIAKDQGGYIESLQVGNSIIDGESFRKLFKLPSACFTMSYDDTSIQFRVKGIGHGVGLSQEGAIRMAKAGATYEEILKYYYTDIEIKNF</sequence>
<keyword evidence="3" id="KW-1185">Reference proteome</keyword>
<protein>
    <submittedName>
        <fullName evidence="2">SpoIID/LytB domain-containing protein</fullName>
    </submittedName>
</protein>
<dbReference type="Proteomes" id="UP000655830">
    <property type="component" value="Unassembled WGS sequence"/>
</dbReference>
<reference evidence="2" key="1">
    <citation type="submission" date="2020-08" db="EMBL/GenBank/DDBJ databases">
        <title>Genome public.</title>
        <authorList>
            <person name="Liu C."/>
            <person name="Sun Q."/>
        </authorList>
    </citation>
    <scope>NUCLEOTIDE SEQUENCE</scope>
    <source>
        <strain evidence="2">NSJ-12</strain>
    </source>
</reference>